<sequence length="113" mass="12744">MSSFSSSANRLEQPTSAAYKYRRAVPFSPTHHQSLELFLSLLPCPAAAYRRPISFTIVSQPKPSRHRLCLGEMNPFYSFPFSFIHHHKPSPPPSMPAMVELLPSPFRPSHSPP</sequence>
<reference evidence="1" key="2">
    <citation type="submission" date="2018-05" db="EMBL/GenBank/DDBJ databases">
        <title>OgluRS3 (Oryza glumaepatula Reference Sequence Version 3).</title>
        <authorList>
            <person name="Zhang J."/>
            <person name="Kudrna D."/>
            <person name="Lee S."/>
            <person name="Talag J."/>
            <person name="Welchert J."/>
            <person name="Wing R.A."/>
        </authorList>
    </citation>
    <scope>NUCLEOTIDE SEQUENCE [LARGE SCALE GENOMIC DNA]</scope>
</reference>
<dbReference type="Gramene" id="OGLUM10G06710.1">
    <property type="protein sequence ID" value="OGLUM10G06710.1"/>
    <property type="gene ID" value="OGLUM10G06710"/>
</dbReference>
<dbReference type="AlphaFoldDB" id="A0A0E0B9C7"/>
<proteinExistence type="predicted"/>
<dbReference type="EnsemblPlants" id="OGLUM10G06710.1">
    <property type="protein sequence ID" value="OGLUM10G06710.1"/>
    <property type="gene ID" value="OGLUM10G06710"/>
</dbReference>
<dbReference type="Proteomes" id="UP000026961">
    <property type="component" value="Chromosome 10"/>
</dbReference>
<name>A0A0E0B9C7_9ORYZ</name>
<dbReference type="HOGENOM" id="CLU_2137369_0_0_1"/>
<evidence type="ECO:0000313" key="1">
    <source>
        <dbReference type="EnsemblPlants" id="OGLUM10G06710.1"/>
    </source>
</evidence>
<organism evidence="1">
    <name type="scientific">Oryza glumipatula</name>
    <dbReference type="NCBI Taxonomy" id="40148"/>
    <lineage>
        <taxon>Eukaryota</taxon>
        <taxon>Viridiplantae</taxon>
        <taxon>Streptophyta</taxon>
        <taxon>Embryophyta</taxon>
        <taxon>Tracheophyta</taxon>
        <taxon>Spermatophyta</taxon>
        <taxon>Magnoliopsida</taxon>
        <taxon>Liliopsida</taxon>
        <taxon>Poales</taxon>
        <taxon>Poaceae</taxon>
        <taxon>BOP clade</taxon>
        <taxon>Oryzoideae</taxon>
        <taxon>Oryzeae</taxon>
        <taxon>Oryzinae</taxon>
        <taxon>Oryza</taxon>
    </lineage>
</organism>
<reference evidence="1" key="1">
    <citation type="submission" date="2015-04" db="UniProtKB">
        <authorList>
            <consortium name="EnsemblPlants"/>
        </authorList>
    </citation>
    <scope>IDENTIFICATION</scope>
</reference>
<keyword evidence="2" id="KW-1185">Reference proteome</keyword>
<evidence type="ECO:0000313" key="2">
    <source>
        <dbReference type="Proteomes" id="UP000026961"/>
    </source>
</evidence>
<protein>
    <submittedName>
        <fullName evidence="1">Uncharacterized protein</fullName>
    </submittedName>
</protein>
<accession>A0A0E0B9C7</accession>